<name>A0A7U3ZSQ7_MYCPK</name>
<accession>A0A7U3ZSQ7</accession>
<sequence length="117" mass="13782">MSSLKFQKRKESLMMRELNLILQKELQNLVLKTVSVVEVRLSADATHAKIFYTFLPVNQDITREKVSQELENESKKIRMILASKLDWRNVPTLFFEYDKSLEHANRINEILAEENSK</sequence>
<evidence type="ECO:0000256" key="1">
    <source>
        <dbReference type="ARBA" id="ARBA00022517"/>
    </source>
</evidence>
<dbReference type="SUPFAM" id="SSF89919">
    <property type="entry name" value="Ribosome-binding factor A, RbfA"/>
    <property type="match status" value="1"/>
</dbReference>
<dbReference type="AlphaFoldDB" id="A0A7U3ZSQ7"/>
<dbReference type="RefSeq" id="WP_014035195.1">
    <property type="nucleotide sequence ID" value="NC_015946.1"/>
</dbReference>
<dbReference type="HAMAP" id="MF_00003">
    <property type="entry name" value="RbfA"/>
    <property type="match status" value="1"/>
</dbReference>
<dbReference type="PROSITE" id="PS01319">
    <property type="entry name" value="RBFA"/>
    <property type="match status" value="1"/>
</dbReference>
<reference evidence="3 4" key="1">
    <citation type="journal article" date="2011" name="J. Bacteriol.">
        <title>Genome Sequence of Mycoplasma putrefaciens Type Strain KS1.</title>
        <authorList>
            <person name="Calcutt M.J."/>
            <person name="Foecking M.F."/>
        </authorList>
    </citation>
    <scope>NUCLEOTIDE SEQUENCE [LARGE SCALE GENOMIC DNA]</scope>
    <source>
        <strain evidence="4">ATCC 15718 / NCTC 10155 / C30 KS-1 / KS-1</strain>
    </source>
</reference>
<keyword evidence="2" id="KW-0963">Cytoplasm</keyword>
<evidence type="ECO:0000313" key="4">
    <source>
        <dbReference type="Proteomes" id="UP000008907"/>
    </source>
</evidence>
<dbReference type="InterPro" id="IPR023799">
    <property type="entry name" value="RbfA_dom_sf"/>
</dbReference>
<dbReference type="InterPro" id="IPR015946">
    <property type="entry name" value="KH_dom-like_a/b"/>
</dbReference>
<dbReference type="NCBIfam" id="TIGR00082">
    <property type="entry name" value="rbfA"/>
    <property type="match status" value="1"/>
</dbReference>
<dbReference type="PANTHER" id="PTHR33515:SF1">
    <property type="entry name" value="RIBOSOME-BINDING FACTOR A, CHLOROPLASTIC-RELATED"/>
    <property type="match status" value="1"/>
</dbReference>
<evidence type="ECO:0000313" key="3">
    <source>
        <dbReference type="EMBL" id="AEM68840.1"/>
    </source>
</evidence>
<dbReference type="GO" id="GO:0030490">
    <property type="term" value="P:maturation of SSU-rRNA"/>
    <property type="evidence" value="ECO:0007669"/>
    <property type="project" value="UniProtKB-UniRule"/>
</dbReference>
<dbReference type="InterPro" id="IPR000238">
    <property type="entry name" value="RbfA"/>
</dbReference>
<dbReference type="GO" id="GO:0005829">
    <property type="term" value="C:cytosol"/>
    <property type="evidence" value="ECO:0007669"/>
    <property type="project" value="TreeGrafter"/>
</dbReference>
<dbReference type="EMBL" id="CP003021">
    <property type="protein sequence ID" value="AEM68840.1"/>
    <property type="molecule type" value="Genomic_DNA"/>
</dbReference>
<comment type="similarity">
    <text evidence="2">Belongs to the RbfA family.</text>
</comment>
<keyword evidence="1 2" id="KW-0690">Ribosome biogenesis</keyword>
<comment type="subcellular location">
    <subcellularLocation>
        <location evidence="2">Cytoplasm</location>
    </subcellularLocation>
</comment>
<dbReference type="KEGG" id="mpf:MPUT_0469"/>
<comment type="function">
    <text evidence="2">One of several proteins that assist in the late maturation steps of the functional core of the 30S ribosomal subunit. Associates with free 30S ribosomal subunits (but not with 30S subunits that are part of 70S ribosomes or polysomes). Required for efficient processing of 16S rRNA. May interact with the 5'-terminal helix region of 16S rRNA.</text>
</comment>
<comment type="subunit">
    <text evidence="2">Monomer. Binds 30S ribosomal subunits, but not 50S ribosomal subunits or 70S ribosomes.</text>
</comment>
<protein>
    <recommendedName>
        <fullName evidence="2">Ribosome-binding factor A</fullName>
    </recommendedName>
</protein>
<dbReference type="PANTHER" id="PTHR33515">
    <property type="entry name" value="RIBOSOME-BINDING FACTOR A, CHLOROPLASTIC-RELATED"/>
    <property type="match status" value="1"/>
</dbReference>
<dbReference type="Pfam" id="PF02033">
    <property type="entry name" value="RBFA"/>
    <property type="match status" value="1"/>
</dbReference>
<gene>
    <name evidence="2 3" type="primary">rbfA</name>
    <name evidence="3" type="ordered locus">MPUT_0469</name>
</gene>
<evidence type="ECO:0000256" key="2">
    <source>
        <dbReference type="HAMAP-Rule" id="MF_00003"/>
    </source>
</evidence>
<dbReference type="InterPro" id="IPR020053">
    <property type="entry name" value="Ribosome-bd_factorA_CS"/>
</dbReference>
<dbReference type="Proteomes" id="UP000008907">
    <property type="component" value="Chromosome"/>
</dbReference>
<proteinExistence type="inferred from homology"/>
<dbReference type="GO" id="GO:0043024">
    <property type="term" value="F:ribosomal small subunit binding"/>
    <property type="evidence" value="ECO:0007669"/>
    <property type="project" value="TreeGrafter"/>
</dbReference>
<organism evidence="3 4">
    <name type="scientific">Mycoplasma putrefaciens (strain ATCC 15718 / NCTC 10155 / C30 KS-1 / KS-1)</name>
    <dbReference type="NCBI Taxonomy" id="743965"/>
    <lineage>
        <taxon>Bacteria</taxon>
        <taxon>Bacillati</taxon>
        <taxon>Mycoplasmatota</taxon>
        <taxon>Mollicutes</taxon>
        <taxon>Mycoplasmataceae</taxon>
        <taxon>Mycoplasma</taxon>
    </lineage>
</organism>
<dbReference type="Gene3D" id="3.30.300.20">
    <property type="match status" value="1"/>
</dbReference>